<proteinExistence type="predicted"/>
<dbReference type="EMBL" id="JADMLG010000015">
    <property type="protein sequence ID" value="MBH0780390.1"/>
    <property type="molecule type" value="Genomic_DNA"/>
</dbReference>
<comment type="caution">
    <text evidence="1">The sequence shown here is derived from an EMBL/GenBank/DDBJ whole genome shotgun (WGS) entry which is preliminary data.</text>
</comment>
<sequence>MAREIEREFAKNPIRVPVETEYDGVYPAVGSVTNYHGPVVTVTGDNAQIAWDNDTVNQGQNRSEQIAPGYEQLAATLAELLASLPSLPLDDDDEAEVRTNVDTVLAEVVEEEPNQGRIKRGLTMIKGLLSPIATSAIEAASEESAEIARTVIQDLGSSLPF</sequence>
<gene>
    <name evidence="1" type="ORF">IT779_29370</name>
</gene>
<name>A0A931IHC1_9NOCA</name>
<evidence type="ECO:0000313" key="1">
    <source>
        <dbReference type="EMBL" id="MBH0780390.1"/>
    </source>
</evidence>
<dbReference type="Proteomes" id="UP000655751">
    <property type="component" value="Unassembled WGS sequence"/>
</dbReference>
<evidence type="ECO:0000313" key="2">
    <source>
        <dbReference type="Proteomes" id="UP000655751"/>
    </source>
</evidence>
<organism evidence="1 2">
    <name type="scientific">Nocardia bovistercoris</name>
    <dbReference type="NCBI Taxonomy" id="2785916"/>
    <lineage>
        <taxon>Bacteria</taxon>
        <taxon>Bacillati</taxon>
        <taxon>Actinomycetota</taxon>
        <taxon>Actinomycetes</taxon>
        <taxon>Mycobacteriales</taxon>
        <taxon>Nocardiaceae</taxon>
        <taxon>Nocardia</taxon>
    </lineage>
</organism>
<keyword evidence="2" id="KW-1185">Reference proteome</keyword>
<reference evidence="1" key="1">
    <citation type="submission" date="2020-11" db="EMBL/GenBank/DDBJ databases">
        <title>Nocardia NEAU-351.nov., a novel actinomycete isolated from the cow dung.</title>
        <authorList>
            <person name="Zhang X."/>
        </authorList>
    </citation>
    <scope>NUCLEOTIDE SEQUENCE</scope>
    <source>
        <strain evidence="1">NEAU-351</strain>
    </source>
</reference>
<dbReference type="AlphaFoldDB" id="A0A931IHC1"/>
<protein>
    <submittedName>
        <fullName evidence="1">Uncharacterized protein</fullName>
    </submittedName>
</protein>
<accession>A0A931IHC1</accession>